<dbReference type="Gene3D" id="3.90.105.10">
    <property type="entry name" value="Molybdopterin biosynthesis moea protein, domain 2"/>
    <property type="match status" value="1"/>
</dbReference>
<dbReference type="InterPro" id="IPR038987">
    <property type="entry name" value="MoeA-like"/>
</dbReference>
<dbReference type="GO" id="GO:0006777">
    <property type="term" value="P:Mo-molybdopterin cofactor biosynthetic process"/>
    <property type="evidence" value="ECO:0007669"/>
    <property type="project" value="UniProtKB-UniRule"/>
</dbReference>
<evidence type="ECO:0000256" key="5">
    <source>
        <dbReference type="ARBA" id="ARBA00022505"/>
    </source>
</evidence>
<dbReference type="InterPro" id="IPR001453">
    <property type="entry name" value="MoaB/Mog_dom"/>
</dbReference>
<dbReference type="PANTHER" id="PTHR10192">
    <property type="entry name" value="MOLYBDOPTERIN BIOSYNTHESIS PROTEIN"/>
    <property type="match status" value="1"/>
</dbReference>
<evidence type="ECO:0000256" key="2">
    <source>
        <dbReference type="ARBA" id="ARBA00002901"/>
    </source>
</evidence>
<evidence type="ECO:0000256" key="8">
    <source>
        <dbReference type="ARBA" id="ARBA00022842"/>
    </source>
</evidence>
<dbReference type="Gene3D" id="2.40.340.10">
    <property type="entry name" value="MoeA, C-terminal, domain IV"/>
    <property type="match status" value="1"/>
</dbReference>
<feature type="domain" description="MoaB/Mog" evidence="12">
    <location>
        <begin position="178"/>
        <end position="316"/>
    </location>
</feature>
<evidence type="ECO:0000256" key="9">
    <source>
        <dbReference type="ARBA" id="ARBA00023150"/>
    </source>
</evidence>
<dbReference type="UniPathway" id="UPA00344"/>
<dbReference type="EMBL" id="LR586016">
    <property type="protein sequence ID" value="VIP01097.1"/>
    <property type="molecule type" value="Genomic_DNA"/>
</dbReference>
<dbReference type="Proteomes" id="UP000464378">
    <property type="component" value="Chromosome"/>
</dbReference>
<dbReference type="InterPro" id="IPR005110">
    <property type="entry name" value="MoeA_linker/N"/>
</dbReference>
<proteinExistence type="inferred from homology"/>
<dbReference type="NCBIfam" id="TIGR00177">
    <property type="entry name" value="molyb_syn"/>
    <property type="match status" value="1"/>
</dbReference>
<dbReference type="CDD" id="cd00887">
    <property type="entry name" value="MoeA"/>
    <property type="match status" value="1"/>
</dbReference>
<dbReference type="SMART" id="SM00852">
    <property type="entry name" value="MoCF_biosynth"/>
    <property type="match status" value="1"/>
</dbReference>
<keyword evidence="8 11" id="KW-0460">Magnesium</keyword>
<dbReference type="InterPro" id="IPR008284">
    <property type="entry name" value="MoCF_biosynth_CS"/>
</dbReference>
<evidence type="ECO:0000256" key="10">
    <source>
        <dbReference type="ARBA" id="ARBA00047317"/>
    </source>
</evidence>
<keyword evidence="14" id="KW-1185">Reference proteome</keyword>
<evidence type="ECO:0000256" key="7">
    <source>
        <dbReference type="ARBA" id="ARBA00022723"/>
    </source>
</evidence>
<dbReference type="GO" id="GO:0005829">
    <property type="term" value="C:cytosol"/>
    <property type="evidence" value="ECO:0007669"/>
    <property type="project" value="TreeGrafter"/>
</dbReference>
<comment type="similarity">
    <text evidence="4 11">Belongs to the MoeA family.</text>
</comment>
<dbReference type="Pfam" id="PF03454">
    <property type="entry name" value="MoeA_C"/>
    <property type="match status" value="1"/>
</dbReference>
<dbReference type="InParanoid" id="A0A6C2YI43"/>
<organism evidence="13">
    <name type="scientific">Tuwongella immobilis</name>
    <dbReference type="NCBI Taxonomy" id="692036"/>
    <lineage>
        <taxon>Bacteria</taxon>
        <taxon>Pseudomonadati</taxon>
        <taxon>Planctomycetota</taxon>
        <taxon>Planctomycetia</taxon>
        <taxon>Gemmatales</taxon>
        <taxon>Gemmataceae</taxon>
        <taxon>Tuwongella</taxon>
    </lineage>
</organism>
<dbReference type="NCBIfam" id="NF045515">
    <property type="entry name" value="Glp_gephyrin"/>
    <property type="match status" value="1"/>
</dbReference>
<protein>
    <recommendedName>
        <fullName evidence="11">Molybdopterin molybdenumtransferase</fullName>
        <ecNumber evidence="11">2.10.1.1</ecNumber>
    </recommendedName>
</protein>
<dbReference type="InterPro" id="IPR036688">
    <property type="entry name" value="MoeA_C_domain_IV_sf"/>
</dbReference>
<dbReference type="PANTHER" id="PTHR10192:SF5">
    <property type="entry name" value="GEPHYRIN"/>
    <property type="match status" value="1"/>
</dbReference>
<evidence type="ECO:0000313" key="14">
    <source>
        <dbReference type="Proteomes" id="UP000464378"/>
    </source>
</evidence>
<dbReference type="KEGG" id="tim:GMBLW1_28630"/>
<dbReference type="Pfam" id="PF00994">
    <property type="entry name" value="MoCF_biosynth"/>
    <property type="match status" value="1"/>
</dbReference>
<evidence type="ECO:0000259" key="12">
    <source>
        <dbReference type="SMART" id="SM00852"/>
    </source>
</evidence>
<comment type="function">
    <text evidence="2 11">Catalyzes the insertion of molybdate into adenylated molybdopterin with the concomitant release of AMP.</text>
</comment>
<sequence length="402" mass="42587">MLSVAAAREQILANVVRQPPEIGALTSSLLGSVLAEPVTADMDSPPFDKAMMDGFAVRSADCGQFPVTLTIVEEVPAGKSPMLPVGPGQATRIMTGAPIPEGADAVVQVERTEQPDSMHVTLLNGPVTPRQHILDRGREMRAGDVVMPAGQILRAAEYGLFATVGKTAVPVFRSPKVSLLCTGDEVVEANMKRMGSQIRNSNGPMLVMQTVRAGGLPRYLGIAPDRVDVLRSQIREGIDGGEVLVMAGGVSMGMRDLVPEVLADLGVQIHFHKVAMKPGKPLLFGTKGHKLIFGLPGNPVSSFVGFELFVRPALAAMRGVPTTMPKMARLPLAADFRASSDRELYYPAKLEIAEVGFAARPVPWFGSADLRAITAADCLLKLPAGETALTAGQIVDVILTDA</sequence>
<dbReference type="Gene3D" id="3.40.980.10">
    <property type="entry name" value="MoaB/Mog-like domain"/>
    <property type="match status" value="1"/>
</dbReference>
<evidence type="ECO:0000313" key="13">
    <source>
        <dbReference type="EMBL" id="VIP01097.1"/>
    </source>
</evidence>
<reference evidence="13" key="1">
    <citation type="submission" date="2019-04" db="EMBL/GenBank/DDBJ databases">
        <authorList>
            <consortium name="Science for Life Laboratories"/>
        </authorList>
    </citation>
    <scope>NUCLEOTIDE SEQUENCE</scope>
    <source>
        <strain evidence="13">MBLW1</strain>
    </source>
</reference>
<evidence type="ECO:0000256" key="3">
    <source>
        <dbReference type="ARBA" id="ARBA00005046"/>
    </source>
</evidence>
<gene>
    <name evidence="13" type="ORF">GMBLW1_28630</name>
</gene>
<dbReference type="Pfam" id="PF03453">
    <property type="entry name" value="MoeA_N"/>
    <property type="match status" value="1"/>
</dbReference>
<dbReference type="SUPFAM" id="SSF63882">
    <property type="entry name" value="MoeA N-terminal region -like"/>
    <property type="match status" value="1"/>
</dbReference>
<dbReference type="EMBL" id="LR593887">
    <property type="protein sequence ID" value="VTR97619.1"/>
    <property type="molecule type" value="Genomic_DNA"/>
</dbReference>
<dbReference type="InterPro" id="IPR036425">
    <property type="entry name" value="MoaB/Mog-like_dom_sf"/>
</dbReference>
<dbReference type="GO" id="GO:0046872">
    <property type="term" value="F:metal ion binding"/>
    <property type="evidence" value="ECO:0007669"/>
    <property type="project" value="UniProtKB-UniRule"/>
</dbReference>
<dbReference type="SUPFAM" id="SSF53218">
    <property type="entry name" value="Molybdenum cofactor biosynthesis proteins"/>
    <property type="match status" value="1"/>
</dbReference>
<evidence type="ECO:0000256" key="1">
    <source>
        <dbReference type="ARBA" id="ARBA00001946"/>
    </source>
</evidence>
<dbReference type="InterPro" id="IPR036135">
    <property type="entry name" value="MoeA_linker/N_sf"/>
</dbReference>
<dbReference type="AlphaFoldDB" id="A0A6C2YI43"/>
<dbReference type="PROSITE" id="PS01079">
    <property type="entry name" value="MOCF_BIOSYNTHESIS_2"/>
    <property type="match status" value="1"/>
</dbReference>
<name>A0A6C2YI43_9BACT</name>
<dbReference type="GO" id="GO:0061599">
    <property type="term" value="F:molybdopterin molybdotransferase activity"/>
    <property type="evidence" value="ECO:0007669"/>
    <property type="project" value="UniProtKB-UniRule"/>
</dbReference>
<keyword evidence="6 11" id="KW-0808">Transferase</keyword>
<dbReference type="SUPFAM" id="SSF63867">
    <property type="entry name" value="MoeA C-terminal domain-like"/>
    <property type="match status" value="1"/>
</dbReference>
<keyword evidence="7 11" id="KW-0479">Metal-binding</keyword>
<dbReference type="Gene3D" id="2.170.190.11">
    <property type="entry name" value="Molybdopterin biosynthesis moea protein, domain 3"/>
    <property type="match status" value="1"/>
</dbReference>
<dbReference type="FunFam" id="3.40.980.10:FF:000004">
    <property type="entry name" value="Molybdopterin molybdenumtransferase"/>
    <property type="match status" value="1"/>
</dbReference>
<dbReference type="InterPro" id="IPR005111">
    <property type="entry name" value="MoeA_C_domain_IV"/>
</dbReference>
<evidence type="ECO:0000256" key="6">
    <source>
        <dbReference type="ARBA" id="ARBA00022679"/>
    </source>
</evidence>
<dbReference type="FunFam" id="2.170.190.11:FF:000001">
    <property type="entry name" value="Molybdopterin molybdenumtransferase"/>
    <property type="match status" value="1"/>
</dbReference>
<evidence type="ECO:0000256" key="11">
    <source>
        <dbReference type="RuleBase" id="RU365090"/>
    </source>
</evidence>
<comment type="pathway">
    <text evidence="3 11">Cofactor biosynthesis; molybdopterin biosynthesis.</text>
</comment>
<comment type="catalytic activity">
    <reaction evidence="10">
        <text>adenylyl-molybdopterin + molybdate = Mo-molybdopterin + AMP + H(+)</text>
        <dbReference type="Rhea" id="RHEA:35047"/>
        <dbReference type="ChEBI" id="CHEBI:15378"/>
        <dbReference type="ChEBI" id="CHEBI:36264"/>
        <dbReference type="ChEBI" id="CHEBI:62727"/>
        <dbReference type="ChEBI" id="CHEBI:71302"/>
        <dbReference type="ChEBI" id="CHEBI:456215"/>
        <dbReference type="EC" id="2.10.1.1"/>
    </reaction>
</comment>
<keyword evidence="9 11" id="KW-0501">Molybdenum cofactor biosynthesis</keyword>
<dbReference type="FunCoup" id="A0A6C2YI43">
    <property type="interactions" value="503"/>
</dbReference>
<dbReference type="EC" id="2.10.1.1" evidence="11"/>
<dbReference type="RefSeq" id="WP_162656341.1">
    <property type="nucleotide sequence ID" value="NZ_LR593887.1"/>
</dbReference>
<evidence type="ECO:0000256" key="4">
    <source>
        <dbReference type="ARBA" id="ARBA00010763"/>
    </source>
</evidence>
<keyword evidence="5 11" id="KW-0500">Molybdenum</keyword>
<comment type="cofactor">
    <cofactor evidence="1 11">
        <name>Mg(2+)</name>
        <dbReference type="ChEBI" id="CHEBI:18420"/>
    </cofactor>
</comment>
<accession>A0A6C2YI43</accession>